<dbReference type="GO" id="GO:0032301">
    <property type="term" value="C:MutSalpha complex"/>
    <property type="evidence" value="ECO:0007669"/>
    <property type="project" value="TreeGrafter"/>
</dbReference>
<dbReference type="EMBL" id="AHKC01007538">
    <property type="protein sequence ID" value="EKF38102.1"/>
    <property type="molecule type" value="Genomic_DNA"/>
</dbReference>
<dbReference type="Gene3D" id="3.30.420.110">
    <property type="entry name" value="MutS, connector domain"/>
    <property type="match status" value="1"/>
</dbReference>
<dbReference type="Gene3D" id="1.10.1420.10">
    <property type="match status" value="2"/>
</dbReference>
<dbReference type="GO" id="GO:0030983">
    <property type="term" value="F:mismatched DNA binding"/>
    <property type="evidence" value="ECO:0007669"/>
    <property type="project" value="InterPro"/>
</dbReference>
<feature type="region of interest" description="Disordered" evidence="1">
    <location>
        <begin position="710"/>
        <end position="729"/>
    </location>
</feature>
<dbReference type="InterPro" id="IPR045076">
    <property type="entry name" value="MutS"/>
</dbReference>
<dbReference type="GO" id="GO:0006298">
    <property type="term" value="P:mismatch repair"/>
    <property type="evidence" value="ECO:0007669"/>
    <property type="project" value="InterPro"/>
</dbReference>
<dbReference type="SUPFAM" id="SSF48334">
    <property type="entry name" value="DNA repair protein MutS, domain III"/>
    <property type="match status" value="1"/>
</dbReference>
<evidence type="ECO:0000313" key="3">
    <source>
        <dbReference type="EMBL" id="EKF38102.1"/>
    </source>
</evidence>
<dbReference type="InterPro" id="IPR036678">
    <property type="entry name" value="MutS_con_dom_sf"/>
</dbReference>
<name>K2PAN3_TRYCR</name>
<organism evidence="3 4">
    <name type="scientific">Trypanosoma cruzi marinkellei</name>
    <dbReference type="NCBI Taxonomy" id="85056"/>
    <lineage>
        <taxon>Eukaryota</taxon>
        <taxon>Discoba</taxon>
        <taxon>Euglenozoa</taxon>
        <taxon>Kinetoplastea</taxon>
        <taxon>Metakinetoplastina</taxon>
        <taxon>Trypanosomatida</taxon>
        <taxon>Trypanosomatidae</taxon>
        <taxon>Trypanosoma</taxon>
        <taxon>Schizotrypanum</taxon>
    </lineage>
</organism>
<dbReference type="GO" id="GO:0140664">
    <property type="term" value="F:ATP-dependent DNA damage sensor activity"/>
    <property type="evidence" value="ECO:0007669"/>
    <property type="project" value="InterPro"/>
</dbReference>
<dbReference type="AlphaFoldDB" id="K2PAN3"/>
<proteinExistence type="predicted"/>
<feature type="region of interest" description="Disordered" evidence="1">
    <location>
        <begin position="304"/>
        <end position="339"/>
    </location>
</feature>
<dbReference type="SUPFAM" id="SSF53150">
    <property type="entry name" value="DNA repair protein MutS, domain II"/>
    <property type="match status" value="1"/>
</dbReference>
<dbReference type="OrthoDB" id="276261at2759"/>
<accession>K2PAN3</accession>
<dbReference type="GO" id="GO:0005524">
    <property type="term" value="F:ATP binding"/>
    <property type="evidence" value="ECO:0007669"/>
    <property type="project" value="InterPro"/>
</dbReference>
<evidence type="ECO:0000313" key="4">
    <source>
        <dbReference type="Proteomes" id="UP000007350"/>
    </source>
</evidence>
<gene>
    <name evidence="3" type="ORF">MOQ_001690</name>
</gene>
<evidence type="ECO:0000259" key="2">
    <source>
        <dbReference type="SMART" id="SM00533"/>
    </source>
</evidence>
<sequence>MNEPPTHNLRRGRGGAPLSLMNPRLHGPGVRNPAPFISAAGAPHDSHSPNGLQNEGSFAFSVGEDPHHISSPWAGVTTELGGRYVFAASPLFDRISQPVTPAAPLQRAGVIATDTTSLLRMRTGATTASAAKRSGASQGTGDCLMALIHNRANEVGVALCRFSSLAIIITQYGDSVAFSKTLSFVLSRNPVEVLLPDTALDGNLVQTLLRHFRHITFTGVRRGTFDEARGAHRLFELMSTDEACLEVGNTNRYLCVAAANALVEFLEMNYNRTLLPHTLRVQYLALENFVEVSPFAARALHLISSGPPPRAQPGGQRQDDAVGCGHDKRSTRKTLFRGSRERRQSAAMLPLVDVLNHTMTSAGRRLLRSTILQPLRDPTSIELRYASVEWLRHDEETLAALRRVLQLLAKNDIERAVSNFSHEPKVQTLKTMQQRIEAVVTLWQILGAATQLTTTLHNYLGGDEDTLKDVEHGGLRSHDCCLSGDSGKYAVNEGDAYDPFRDGQPCRERRRLDETCQSPQDVSTAHFHGVAAEAPAVALRSRRGTTTLLRKILETLTECRMEEVCAEIALHLDEGVLRATSGVGSQVGDGATQRASRPSNAIAQVQHCFAVRPNISGTLDIARQQYSQAIEAIFALAEELKQRHSVWSLRVVYDGVRGYRFSYDARHERNAPDAVFLQRYSGGSHESLYHSSHMTMVGEEEKQTNAMERNGGGGGGRAHAVATGSTATLRDEYSSARQKRLRPIYFHDGATLTPGEQSGCNGEHQLTNHQVRGRRVTCTTKELLVLCRNAEDAVAEIFHTQDGHVRFLIEYLRQRLGKLQAVCDAVALLDMLVAFAMYSRREDCVRPKLF</sequence>
<dbReference type="Pfam" id="PF05188">
    <property type="entry name" value="MutS_II"/>
    <property type="match status" value="1"/>
</dbReference>
<protein>
    <submittedName>
        <fullName evidence="3">Mismatch repair protein MSH4, putative</fullName>
    </submittedName>
</protein>
<evidence type="ECO:0000256" key="1">
    <source>
        <dbReference type="SAM" id="MobiDB-lite"/>
    </source>
</evidence>
<dbReference type="InterPro" id="IPR007696">
    <property type="entry name" value="DNA_mismatch_repair_MutS_core"/>
</dbReference>
<dbReference type="PANTHER" id="PTHR11361:SF139">
    <property type="entry name" value="REPAIR PROTEIN, PUTATIVE-RELATED"/>
    <property type="match status" value="1"/>
</dbReference>
<comment type="caution">
    <text evidence="3">The sequence shown here is derived from an EMBL/GenBank/DDBJ whole genome shotgun (WGS) entry which is preliminary data.</text>
</comment>
<dbReference type="Proteomes" id="UP000007350">
    <property type="component" value="Unassembled WGS sequence"/>
</dbReference>
<feature type="compositionally biased region" description="Basic and acidic residues" evidence="1">
    <location>
        <begin position="317"/>
        <end position="328"/>
    </location>
</feature>
<dbReference type="Pfam" id="PF05192">
    <property type="entry name" value="MutS_III"/>
    <property type="match status" value="1"/>
</dbReference>
<dbReference type="InterPro" id="IPR007860">
    <property type="entry name" value="DNA_mmatch_repair_MutS_con_dom"/>
</dbReference>
<dbReference type="SMART" id="SM00533">
    <property type="entry name" value="MUTSd"/>
    <property type="match status" value="1"/>
</dbReference>
<feature type="domain" description="DNA mismatch repair protein MutS core" evidence="2">
    <location>
        <begin position="346"/>
        <end position="850"/>
    </location>
</feature>
<reference evidence="3 4" key="1">
    <citation type="journal article" date="2012" name="BMC Genomics">
        <title>Comparative genomic analysis of human infective Trypanosoma cruzi lineages with the bat-restricted subspecies T. cruzi marinkellei.</title>
        <authorList>
            <person name="Franzen O."/>
            <person name="Talavera-Lopez C."/>
            <person name="Ochaya S."/>
            <person name="Butler C.E."/>
            <person name="Messenger L.A."/>
            <person name="Lewis M.D."/>
            <person name="Llewellyn M.S."/>
            <person name="Marinkelle C.J."/>
            <person name="Tyler K.M."/>
            <person name="Miles M.A."/>
            <person name="Andersson B."/>
        </authorList>
    </citation>
    <scope>NUCLEOTIDE SEQUENCE [LARGE SCALE GENOMIC DNA]</scope>
    <source>
        <strain evidence="3 4">B7</strain>
    </source>
</reference>
<dbReference type="InterPro" id="IPR036187">
    <property type="entry name" value="DNA_mismatch_repair_MutS_sf"/>
</dbReference>
<dbReference type="PANTHER" id="PTHR11361">
    <property type="entry name" value="DNA MISMATCH REPAIR PROTEIN MUTS FAMILY MEMBER"/>
    <property type="match status" value="1"/>
</dbReference>
<feature type="region of interest" description="Disordered" evidence="1">
    <location>
        <begin position="1"/>
        <end position="31"/>
    </location>
</feature>
<keyword evidence="4" id="KW-1185">Reference proteome</keyword>